<dbReference type="InterPro" id="IPR011990">
    <property type="entry name" value="TPR-like_helical_dom_sf"/>
</dbReference>
<gene>
    <name evidence="2" type="ORF">MNBD_GAMMA22-2053</name>
</gene>
<keyword evidence="1" id="KW-0812">Transmembrane</keyword>
<accession>A0A3B1B5U2</accession>
<keyword evidence="1" id="KW-1133">Transmembrane helix</keyword>
<name>A0A3B1B5U2_9ZZZZ</name>
<dbReference type="SUPFAM" id="SSF48452">
    <property type="entry name" value="TPR-like"/>
    <property type="match status" value="1"/>
</dbReference>
<protein>
    <submittedName>
        <fullName evidence="2">Uncharacterized protein</fullName>
    </submittedName>
</protein>
<dbReference type="Gene3D" id="1.25.40.10">
    <property type="entry name" value="Tetratricopeptide repeat domain"/>
    <property type="match status" value="2"/>
</dbReference>
<feature type="transmembrane region" description="Helical" evidence="1">
    <location>
        <begin position="44"/>
        <end position="61"/>
    </location>
</feature>
<keyword evidence="1" id="KW-0472">Membrane</keyword>
<reference evidence="2" key="1">
    <citation type="submission" date="2018-06" db="EMBL/GenBank/DDBJ databases">
        <authorList>
            <person name="Zhirakovskaya E."/>
        </authorList>
    </citation>
    <scope>NUCLEOTIDE SEQUENCE</scope>
</reference>
<evidence type="ECO:0000256" key="1">
    <source>
        <dbReference type="SAM" id="Phobius"/>
    </source>
</evidence>
<dbReference type="AlphaFoldDB" id="A0A3B1B5U2"/>
<dbReference type="EMBL" id="UOFS01000049">
    <property type="protein sequence ID" value="VAX01645.1"/>
    <property type="molecule type" value="Genomic_DNA"/>
</dbReference>
<evidence type="ECO:0000313" key="2">
    <source>
        <dbReference type="EMBL" id="VAX01645.1"/>
    </source>
</evidence>
<proteinExistence type="predicted"/>
<sequence>MSVINQMLNDLEARRAQVTHSDKFVLYELNIISKFSSFSRFERIVYFILFVVIIMTVGVVISKSIAQETDQASGSLLTNDANIKSKTKQLLLQYDDSTSNVTSKQIVVTKEFKKTKIKRKKIKANLTSVASVNSKPDSSVEGVVYKRHRKLTAQQQAEKNYQSAYKYLLEKNQIKAQDELRNTLMLMPRHIKARELLAGIYIKNGRVVEARTLLQYGMRILPSHFIFAKLYARILMEQNDNVTAISVLLRNPPSLQSDLDYHALLAALYQKNTQHREAATLYGQLLKLRKNHGVWWLGLAISLEALGNESQAKLAYEKAKNSGNLTKGLYQYTNQRVTALEDIEFP</sequence>
<organism evidence="2">
    <name type="scientific">hydrothermal vent metagenome</name>
    <dbReference type="NCBI Taxonomy" id="652676"/>
    <lineage>
        <taxon>unclassified sequences</taxon>
        <taxon>metagenomes</taxon>
        <taxon>ecological metagenomes</taxon>
    </lineage>
</organism>